<feature type="signal peptide" evidence="3">
    <location>
        <begin position="1"/>
        <end position="23"/>
    </location>
</feature>
<evidence type="ECO:0000256" key="1">
    <source>
        <dbReference type="ARBA" id="ARBA00022729"/>
    </source>
</evidence>
<keyword evidence="2" id="KW-0574">Periplasm</keyword>
<evidence type="ECO:0000256" key="3">
    <source>
        <dbReference type="SAM" id="SignalP"/>
    </source>
</evidence>
<dbReference type="PANTHER" id="PTHR30006:SF2">
    <property type="entry name" value="ABC TRANSPORTER SUBSTRATE-BINDING PROTEIN"/>
    <property type="match status" value="1"/>
</dbReference>
<dbReference type="PANTHER" id="PTHR30006">
    <property type="entry name" value="THIAMINE-BINDING PERIPLASMIC PROTEIN-RELATED"/>
    <property type="match status" value="1"/>
</dbReference>
<accession>A0ABW4Z3E9</accession>
<reference evidence="5" key="1">
    <citation type="journal article" date="2019" name="Int. J. Syst. Evol. Microbiol.">
        <title>The Global Catalogue of Microorganisms (GCM) 10K type strain sequencing project: providing services to taxonomists for standard genome sequencing and annotation.</title>
        <authorList>
            <consortium name="The Broad Institute Genomics Platform"/>
            <consortium name="The Broad Institute Genome Sequencing Center for Infectious Disease"/>
            <person name="Wu L."/>
            <person name="Ma J."/>
        </authorList>
    </citation>
    <scope>NUCLEOTIDE SEQUENCE [LARGE SCALE GENOMIC DNA]</scope>
    <source>
        <strain evidence="5">CCM 7435</strain>
    </source>
</reference>
<evidence type="ECO:0000313" key="4">
    <source>
        <dbReference type="EMBL" id="MFD2142926.1"/>
    </source>
</evidence>
<keyword evidence="5" id="KW-1185">Reference proteome</keyword>
<keyword evidence="1 3" id="KW-0732">Signal</keyword>
<dbReference type="Pfam" id="PF13416">
    <property type="entry name" value="SBP_bac_8"/>
    <property type="match status" value="1"/>
</dbReference>
<dbReference type="CDD" id="cd13589">
    <property type="entry name" value="PBP2_polyamine_RpCGA009"/>
    <property type="match status" value="1"/>
</dbReference>
<evidence type="ECO:0000313" key="5">
    <source>
        <dbReference type="Proteomes" id="UP001597299"/>
    </source>
</evidence>
<comment type="caution">
    <text evidence="4">The sequence shown here is derived from an EMBL/GenBank/DDBJ whole genome shotgun (WGS) entry which is preliminary data.</text>
</comment>
<dbReference type="EMBL" id="JBHUHD010000001">
    <property type="protein sequence ID" value="MFD2142926.1"/>
    <property type="molecule type" value="Genomic_DNA"/>
</dbReference>
<feature type="chain" id="PRO_5045497886" evidence="3">
    <location>
        <begin position="24"/>
        <end position="347"/>
    </location>
</feature>
<dbReference type="Proteomes" id="UP001597299">
    <property type="component" value="Unassembled WGS sequence"/>
</dbReference>
<organism evidence="4 5">
    <name type="scientific">Ancylobacter oerskovii</name>
    <dbReference type="NCBI Taxonomy" id="459519"/>
    <lineage>
        <taxon>Bacteria</taxon>
        <taxon>Pseudomonadati</taxon>
        <taxon>Pseudomonadota</taxon>
        <taxon>Alphaproteobacteria</taxon>
        <taxon>Hyphomicrobiales</taxon>
        <taxon>Xanthobacteraceae</taxon>
        <taxon>Ancylobacter</taxon>
    </lineage>
</organism>
<dbReference type="RefSeq" id="WP_213356107.1">
    <property type="nucleotide sequence ID" value="NZ_JAHBGB010000044.1"/>
</dbReference>
<proteinExistence type="predicted"/>
<gene>
    <name evidence="4" type="ORF">ACFSNC_21165</name>
</gene>
<protein>
    <submittedName>
        <fullName evidence="4">ABC transporter substrate-binding protein</fullName>
    </submittedName>
</protein>
<dbReference type="InterPro" id="IPR006059">
    <property type="entry name" value="SBP"/>
</dbReference>
<evidence type="ECO:0000256" key="2">
    <source>
        <dbReference type="ARBA" id="ARBA00022764"/>
    </source>
</evidence>
<name>A0ABW4Z3E9_9HYPH</name>
<dbReference type="SUPFAM" id="SSF53850">
    <property type="entry name" value="Periplasmic binding protein-like II"/>
    <property type="match status" value="1"/>
</dbReference>
<dbReference type="Gene3D" id="3.40.190.10">
    <property type="entry name" value="Periplasmic binding protein-like II"/>
    <property type="match status" value="2"/>
</dbReference>
<sequence length="347" mass="37200">MTTSVKLAAAILALGLLTQGVRAQSSITVMGYSGLFQERYTKAVVEPFMRAHPDIQVTYFPLPSSAAMLGNLRAQKAAPQADVVIMDVSVSKAGTDEKLFDKIDESNAPNVRDLYPAARIPDVAGVGVTFDNLVMLYNAEAVKEPPASWMAMADKANEGKVVIPGIPDIQGVSLVIILNKANGGTDYLKDVSKGIAAMTEIAPNVQTWEPKPEVYVPIVTGQAVLGAGWNARAQVNNQTSGGKLKAAIPQEGTVFQINTINLVANGPGGEAAKTFVNYALSPEAQKAFTESMFYAPTNTKAQISPEALDRTAVKFMDKVIPVDWIALAKVRESIGEQWRRRVLPASR</sequence>